<name>A0ABN9VC93_9DINO</name>
<organism evidence="2 3">
    <name type="scientific">Prorocentrum cordatum</name>
    <dbReference type="NCBI Taxonomy" id="2364126"/>
    <lineage>
        <taxon>Eukaryota</taxon>
        <taxon>Sar</taxon>
        <taxon>Alveolata</taxon>
        <taxon>Dinophyceae</taxon>
        <taxon>Prorocentrales</taxon>
        <taxon>Prorocentraceae</taxon>
        <taxon>Prorocentrum</taxon>
    </lineage>
</organism>
<protein>
    <submittedName>
        <fullName evidence="2">Uncharacterized protein</fullName>
    </submittedName>
</protein>
<feature type="region of interest" description="Disordered" evidence="1">
    <location>
        <begin position="1"/>
        <end position="26"/>
    </location>
</feature>
<reference evidence="2" key="1">
    <citation type="submission" date="2023-10" db="EMBL/GenBank/DDBJ databases">
        <authorList>
            <person name="Chen Y."/>
            <person name="Shah S."/>
            <person name="Dougan E. K."/>
            <person name="Thang M."/>
            <person name="Chan C."/>
        </authorList>
    </citation>
    <scope>NUCLEOTIDE SEQUENCE [LARGE SCALE GENOMIC DNA]</scope>
</reference>
<dbReference type="EMBL" id="CAUYUJ010016871">
    <property type="protein sequence ID" value="CAK0869679.1"/>
    <property type="molecule type" value="Genomic_DNA"/>
</dbReference>
<dbReference type="Proteomes" id="UP001189429">
    <property type="component" value="Unassembled WGS sequence"/>
</dbReference>
<comment type="caution">
    <text evidence="2">The sequence shown here is derived from an EMBL/GenBank/DDBJ whole genome shotgun (WGS) entry which is preliminary data.</text>
</comment>
<accession>A0ABN9VC93</accession>
<feature type="compositionally biased region" description="Basic residues" evidence="1">
    <location>
        <begin position="7"/>
        <end position="18"/>
    </location>
</feature>
<gene>
    <name evidence="2" type="ORF">PCOR1329_LOCUS55946</name>
</gene>
<sequence>PGPPISRGRRAAAAHPRRGQAERKRWAEEELAEGVAADRVAQLSEERSRVLEERGALMINLSAEAGRFSAVTDQLQHVRAETRVVEQRFSAAMARTAEAQRRAREASLQGEMRATKVKGMIADVWQSARAAAVEAGAGGAAFAPPPRLPR</sequence>
<evidence type="ECO:0000256" key="1">
    <source>
        <dbReference type="SAM" id="MobiDB-lite"/>
    </source>
</evidence>
<evidence type="ECO:0000313" key="2">
    <source>
        <dbReference type="EMBL" id="CAK0869679.1"/>
    </source>
</evidence>
<evidence type="ECO:0000313" key="3">
    <source>
        <dbReference type="Proteomes" id="UP001189429"/>
    </source>
</evidence>
<proteinExistence type="predicted"/>
<feature type="non-terminal residue" evidence="2">
    <location>
        <position position="1"/>
    </location>
</feature>
<keyword evidence="3" id="KW-1185">Reference proteome</keyword>